<dbReference type="GO" id="GO:0005524">
    <property type="term" value="F:ATP binding"/>
    <property type="evidence" value="ECO:0007669"/>
    <property type="project" value="InterPro"/>
</dbReference>
<dbReference type="PANTHER" id="PTHR44167:SF30">
    <property type="entry name" value="PHOSPHORYLASE KINASE"/>
    <property type="match status" value="1"/>
</dbReference>
<dbReference type="PANTHER" id="PTHR44167">
    <property type="entry name" value="OVARIAN-SPECIFIC SERINE/THREONINE-PROTEIN KINASE LOK-RELATED"/>
    <property type="match status" value="1"/>
</dbReference>
<dbReference type="PROSITE" id="PS00108">
    <property type="entry name" value="PROTEIN_KINASE_ST"/>
    <property type="match status" value="1"/>
</dbReference>
<feature type="chain" id="PRO_5020939407" evidence="2">
    <location>
        <begin position="27"/>
        <end position="368"/>
    </location>
</feature>
<name>A0A4P9Z437_9FUNG</name>
<evidence type="ECO:0000256" key="1">
    <source>
        <dbReference type="SAM" id="Phobius"/>
    </source>
</evidence>
<feature type="transmembrane region" description="Helical" evidence="1">
    <location>
        <begin position="268"/>
        <end position="285"/>
    </location>
</feature>
<dbReference type="GO" id="GO:0004674">
    <property type="term" value="F:protein serine/threonine kinase activity"/>
    <property type="evidence" value="ECO:0007669"/>
    <property type="project" value="TreeGrafter"/>
</dbReference>
<keyword evidence="4" id="KW-0808">Transferase</keyword>
<evidence type="ECO:0000313" key="5">
    <source>
        <dbReference type="Proteomes" id="UP000278143"/>
    </source>
</evidence>
<sequence length="368" mass="40309">MPYCKLTLVAALKATLIASCALTASAIPAGTSTHSSDVDPGIFLGQPLEKLTDFRKYGVSLASALGINDDHTIEVARGTYNKKYEAFIKCMALVVNKGEYRIPNGNLENEEFAFQALMDAGHRAKGAWKKSADHVSRPYVSLDTMGRRCFVYSYDGHEDVLDYIEQGRLDSIADVKTIARGVLRGIMFLHSAGIVHNDIKLENVMLSTVYTTNGIRLKPTLVDFDLASPLRRDGNGVVIPDHNLRGSPPYMPPEALTMTAADLSKKDVWAAGIVVYAMVANSFIFDHRDENKYKIAVMNSKVNGLPWSPIRSALSQYPKAQGWPLEAALYAMLTTLPQNRPSAQTCLAILNGQAHSDAWRAACRSIGD</sequence>
<dbReference type="OrthoDB" id="4062651at2759"/>
<evidence type="ECO:0000259" key="3">
    <source>
        <dbReference type="PROSITE" id="PS50011"/>
    </source>
</evidence>
<feature type="domain" description="Protein kinase" evidence="3">
    <location>
        <begin position="69"/>
        <end position="358"/>
    </location>
</feature>
<dbReference type="SUPFAM" id="SSF56112">
    <property type="entry name" value="Protein kinase-like (PK-like)"/>
    <property type="match status" value="1"/>
</dbReference>
<keyword evidence="4" id="KW-0418">Kinase</keyword>
<protein>
    <submittedName>
        <fullName evidence="4">Kinase-like domain-containing protein</fullName>
    </submittedName>
</protein>
<evidence type="ECO:0000256" key="2">
    <source>
        <dbReference type="SAM" id="SignalP"/>
    </source>
</evidence>
<feature type="signal peptide" evidence="2">
    <location>
        <begin position="1"/>
        <end position="26"/>
    </location>
</feature>
<reference evidence="5" key="1">
    <citation type="journal article" date="2018" name="Nat. Microbiol.">
        <title>Leveraging single-cell genomics to expand the fungal tree of life.</title>
        <authorList>
            <person name="Ahrendt S.R."/>
            <person name="Quandt C.A."/>
            <person name="Ciobanu D."/>
            <person name="Clum A."/>
            <person name="Salamov A."/>
            <person name="Andreopoulos B."/>
            <person name="Cheng J.F."/>
            <person name="Woyke T."/>
            <person name="Pelin A."/>
            <person name="Henrissat B."/>
            <person name="Reynolds N.K."/>
            <person name="Benny G.L."/>
            <person name="Smith M.E."/>
            <person name="James T.Y."/>
            <person name="Grigoriev I.V."/>
        </authorList>
    </citation>
    <scope>NUCLEOTIDE SEQUENCE [LARGE SCALE GENOMIC DNA]</scope>
    <source>
        <strain evidence="5">Benny S71-1</strain>
    </source>
</reference>
<gene>
    <name evidence="4" type="ORF">SYNPS1DRAFT_27993</name>
</gene>
<keyword evidence="1" id="KW-1133">Transmembrane helix</keyword>
<dbReference type="GO" id="GO:0044773">
    <property type="term" value="P:mitotic DNA damage checkpoint signaling"/>
    <property type="evidence" value="ECO:0007669"/>
    <property type="project" value="TreeGrafter"/>
</dbReference>
<dbReference type="Pfam" id="PF00069">
    <property type="entry name" value="Pkinase"/>
    <property type="match status" value="1"/>
</dbReference>
<dbReference type="SMART" id="SM00220">
    <property type="entry name" value="S_TKc"/>
    <property type="match status" value="1"/>
</dbReference>
<keyword evidence="1" id="KW-0472">Membrane</keyword>
<dbReference type="Gene3D" id="1.10.510.10">
    <property type="entry name" value="Transferase(Phosphotransferase) domain 1"/>
    <property type="match status" value="1"/>
</dbReference>
<keyword evidence="1" id="KW-0812">Transmembrane</keyword>
<dbReference type="InterPro" id="IPR008271">
    <property type="entry name" value="Ser/Thr_kinase_AS"/>
</dbReference>
<organism evidence="4 5">
    <name type="scientific">Syncephalis pseudoplumigaleata</name>
    <dbReference type="NCBI Taxonomy" id="1712513"/>
    <lineage>
        <taxon>Eukaryota</taxon>
        <taxon>Fungi</taxon>
        <taxon>Fungi incertae sedis</taxon>
        <taxon>Zoopagomycota</taxon>
        <taxon>Zoopagomycotina</taxon>
        <taxon>Zoopagomycetes</taxon>
        <taxon>Zoopagales</taxon>
        <taxon>Piptocephalidaceae</taxon>
        <taxon>Syncephalis</taxon>
    </lineage>
</organism>
<proteinExistence type="predicted"/>
<keyword evidence="5" id="KW-1185">Reference proteome</keyword>
<dbReference type="EMBL" id="KZ989456">
    <property type="protein sequence ID" value="RKP26310.1"/>
    <property type="molecule type" value="Genomic_DNA"/>
</dbReference>
<dbReference type="InterPro" id="IPR011009">
    <property type="entry name" value="Kinase-like_dom_sf"/>
</dbReference>
<dbReference type="AlphaFoldDB" id="A0A4P9Z437"/>
<dbReference type="PROSITE" id="PS50011">
    <property type="entry name" value="PROTEIN_KINASE_DOM"/>
    <property type="match status" value="1"/>
</dbReference>
<accession>A0A4P9Z437</accession>
<keyword evidence="2" id="KW-0732">Signal</keyword>
<dbReference type="Proteomes" id="UP000278143">
    <property type="component" value="Unassembled WGS sequence"/>
</dbReference>
<dbReference type="InterPro" id="IPR000719">
    <property type="entry name" value="Prot_kinase_dom"/>
</dbReference>
<dbReference type="GO" id="GO:0005634">
    <property type="term" value="C:nucleus"/>
    <property type="evidence" value="ECO:0007669"/>
    <property type="project" value="TreeGrafter"/>
</dbReference>
<evidence type="ECO:0000313" key="4">
    <source>
        <dbReference type="EMBL" id="RKP26310.1"/>
    </source>
</evidence>